<keyword evidence="5" id="KW-0813">Transport</keyword>
<evidence type="ECO:0000256" key="10">
    <source>
        <dbReference type="ARBA" id="ARBA00022982"/>
    </source>
</evidence>
<evidence type="ECO:0000256" key="13">
    <source>
        <dbReference type="ARBA" id="ARBA00049131"/>
    </source>
</evidence>
<keyword evidence="8" id="KW-0732">Signal</keyword>
<dbReference type="AlphaFoldDB" id="A0A1T4YRA6"/>
<evidence type="ECO:0000259" key="14">
    <source>
        <dbReference type="Pfam" id="PF14537"/>
    </source>
</evidence>
<dbReference type="EMBL" id="FUYE01000016">
    <property type="protein sequence ID" value="SKB04260.1"/>
    <property type="molecule type" value="Genomic_DNA"/>
</dbReference>
<dbReference type="SUPFAM" id="SSF48695">
    <property type="entry name" value="Multiheme cytochromes"/>
    <property type="match status" value="1"/>
</dbReference>
<dbReference type="EC" id="1.7.2.2" evidence="4"/>
<dbReference type="GO" id="GO:0030288">
    <property type="term" value="C:outer membrane-bounded periplasmic space"/>
    <property type="evidence" value="ECO:0007669"/>
    <property type="project" value="TreeGrafter"/>
</dbReference>
<comment type="cofactor">
    <cofactor evidence="1">
        <name>heme c</name>
        <dbReference type="ChEBI" id="CHEBI:61717"/>
    </cofactor>
</comment>
<dbReference type="STRING" id="48467.SAMN02745166_04022"/>
<dbReference type="Proteomes" id="UP000190774">
    <property type="component" value="Unassembled WGS sequence"/>
</dbReference>
<evidence type="ECO:0000256" key="8">
    <source>
        <dbReference type="ARBA" id="ARBA00022729"/>
    </source>
</evidence>
<keyword evidence="16" id="KW-1185">Reference proteome</keyword>
<evidence type="ECO:0000256" key="4">
    <source>
        <dbReference type="ARBA" id="ARBA00011887"/>
    </source>
</evidence>
<dbReference type="OrthoDB" id="9814800at2"/>
<dbReference type="GO" id="GO:0042279">
    <property type="term" value="F:nitrite reductase (cytochrome, ammonia-forming) activity"/>
    <property type="evidence" value="ECO:0007669"/>
    <property type="project" value="UniProtKB-EC"/>
</dbReference>
<keyword evidence="7" id="KW-0479">Metal-binding</keyword>
<evidence type="ECO:0000256" key="7">
    <source>
        <dbReference type="ARBA" id="ARBA00022723"/>
    </source>
</evidence>
<comment type="similarity">
    <text evidence="3">Belongs to the cytochrome c-552 family.</text>
</comment>
<dbReference type="InterPro" id="IPR036280">
    <property type="entry name" value="Multihaem_cyt_sf"/>
</dbReference>
<dbReference type="CDD" id="cd08168">
    <property type="entry name" value="Cytochrom_C3"/>
    <property type="match status" value="1"/>
</dbReference>
<accession>A0A1T4YRA6</accession>
<dbReference type="Gene3D" id="3.90.10.10">
    <property type="entry name" value="Cytochrome C3"/>
    <property type="match status" value="2"/>
</dbReference>
<dbReference type="GO" id="GO:0046872">
    <property type="term" value="F:metal ion binding"/>
    <property type="evidence" value="ECO:0007669"/>
    <property type="project" value="UniProtKB-KW"/>
</dbReference>
<keyword evidence="12" id="KW-0408">Iron</keyword>
<name>A0A1T4YRA6_9BACT</name>
<evidence type="ECO:0000256" key="9">
    <source>
        <dbReference type="ARBA" id="ARBA00022837"/>
    </source>
</evidence>
<evidence type="ECO:0000256" key="2">
    <source>
        <dbReference type="ARBA" id="ARBA00004196"/>
    </source>
</evidence>
<comment type="subcellular location">
    <subcellularLocation>
        <location evidence="2">Cell envelope</location>
    </subcellularLocation>
</comment>
<evidence type="ECO:0000256" key="6">
    <source>
        <dbReference type="ARBA" id="ARBA00022617"/>
    </source>
</evidence>
<dbReference type="PANTHER" id="PTHR30633:SF0">
    <property type="entry name" value="CYTOCHROME C-552"/>
    <property type="match status" value="1"/>
</dbReference>
<dbReference type="Gene3D" id="1.10.1130.10">
    <property type="entry name" value="Flavocytochrome C3, Chain A"/>
    <property type="match status" value="1"/>
</dbReference>
<dbReference type="RefSeq" id="WP_078815174.1">
    <property type="nucleotide sequence ID" value="NZ_FUYE01000016.1"/>
</dbReference>
<sequence>MNTSLSILPWVLGIGSAALLSSYLAGRFREDDGASTVFLPGATTHGHYQIEMKCTACHEPWGGVREQSCIDCHGSALAAAKDSHPMAKFTDPRNADRLTTIAADKCITCHIEHRPEATTAMGVTQPIDYCLHCHADVAQERPSHEGMSFATCLNVGCHNYHDNTALYEDFLAKHASEPAQLLRALLPERTKVHGHGQAPKDTAHGVPMTASLSSAQHDGRLPSGPNADKILNDWAASAHAAAAVNCTSCHGKETEWRDQPGMDSCTECHKQENEGFLAGLHGMRLAQGLPAMQPGQARLPMQEKSAHLSLTCNSCHSPHDSNTRRAAVESCLQCHADNHSLAYKESSHYQLWLSEISGKTPAGSGVSCATCHMPRETHVKGELTTVSVQHNQSMNLRPVEKMARGVCINCHGLGFSLDSLADPKLGPTNFDGHPEHHIESIEMVLSRRKASAKKQ</sequence>
<keyword evidence="6" id="KW-0349">Heme</keyword>
<protein>
    <recommendedName>
        <fullName evidence="4">nitrite reductase (cytochrome; ammonia-forming)</fullName>
        <ecNumber evidence="4">1.7.2.2</ecNumber>
    </recommendedName>
</protein>
<evidence type="ECO:0000256" key="5">
    <source>
        <dbReference type="ARBA" id="ARBA00022448"/>
    </source>
</evidence>
<dbReference type="InterPro" id="IPR003321">
    <property type="entry name" value="Cyt_c552"/>
</dbReference>
<evidence type="ECO:0000256" key="1">
    <source>
        <dbReference type="ARBA" id="ARBA00001926"/>
    </source>
</evidence>
<dbReference type="GO" id="GO:0019645">
    <property type="term" value="P:anaerobic electron transport chain"/>
    <property type="evidence" value="ECO:0007669"/>
    <property type="project" value="TreeGrafter"/>
</dbReference>
<gene>
    <name evidence="15" type="ORF">SAMN02745166_04022</name>
</gene>
<proteinExistence type="inferred from homology"/>
<evidence type="ECO:0000256" key="12">
    <source>
        <dbReference type="ARBA" id="ARBA00023004"/>
    </source>
</evidence>
<dbReference type="InterPro" id="IPR012286">
    <property type="entry name" value="Tetrahaem_cytochrome"/>
</dbReference>
<feature type="domain" description="Tetrahaem cytochrome" evidence="14">
    <location>
        <begin position="47"/>
        <end position="134"/>
    </location>
</feature>
<organism evidence="15 16">
    <name type="scientific">Prosthecobacter debontii</name>
    <dbReference type="NCBI Taxonomy" id="48467"/>
    <lineage>
        <taxon>Bacteria</taxon>
        <taxon>Pseudomonadati</taxon>
        <taxon>Verrucomicrobiota</taxon>
        <taxon>Verrucomicrobiia</taxon>
        <taxon>Verrucomicrobiales</taxon>
        <taxon>Verrucomicrobiaceae</taxon>
        <taxon>Prosthecobacter</taxon>
    </lineage>
</organism>
<evidence type="ECO:0000313" key="16">
    <source>
        <dbReference type="Proteomes" id="UP000190774"/>
    </source>
</evidence>
<dbReference type="Pfam" id="PF14537">
    <property type="entry name" value="Cytochrom_c3_2"/>
    <property type="match status" value="1"/>
</dbReference>
<keyword evidence="10" id="KW-0249">Electron transport</keyword>
<evidence type="ECO:0000256" key="3">
    <source>
        <dbReference type="ARBA" id="ARBA00009288"/>
    </source>
</evidence>
<keyword evidence="11" id="KW-0560">Oxidoreductase</keyword>
<comment type="catalytic activity">
    <reaction evidence="13">
        <text>6 Fe(III)-[cytochrome c] + NH4(+) + 2 H2O = 6 Fe(II)-[cytochrome c] + nitrite + 8 H(+)</text>
        <dbReference type="Rhea" id="RHEA:13089"/>
        <dbReference type="Rhea" id="RHEA-COMP:10350"/>
        <dbReference type="Rhea" id="RHEA-COMP:14399"/>
        <dbReference type="ChEBI" id="CHEBI:15377"/>
        <dbReference type="ChEBI" id="CHEBI:15378"/>
        <dbReference type="ChEBI" id="CHEBI:16301"/>
        <dbReference type="ChEBI" id="CHEBI:28938"/>
        <dbReference type="ChEBI" id="CHEBI:29033"/>
        <dbReference type="ChEBI" id="CHEBI:29034"/>
        <dbReference type="EC" id="1.7.2.2"/>
    </reaction>
</comment>
<dbReference type="PANTHER" id="PTHR30633">
    <property type="entry name" value="CYTOCHROME C-552 RESPIRATORY NITRITE REDUCTASE"/>
    <property type="match status" value="1"/>
</dbReference>
<evidence type="ECO:0000256" key="11">
    <source>
        <dbReference type="ARBA" id="ARBA00023002"/>
    </source>
</evidence>
<evidence type="ECO:0000313" key="15">
    <source>
        <dbReference type="EMBL" id="SKB04260.1"/>
    </source>
</evidence>
<reference evidence="16" key="1">
    <citation type="submission" date="2017-02" db="EMBL/GenBank/DDBJ databases">
        <authorList>
            <person name="Varghese N."/>
            <person name="Submissions S."/>
        </authorList>
    </citation>
    <scope>NUCLEOTIDE SEQUENCE [LARGE SCALE GENOMIC DNA]</scope>
    <source>
        <strain evidence="16">ATCC 700200</strain>
    </source>
</reference>
<dbReference type="GO" id="GO:0020037">
    <property type="term" value="F:heme binding"/>
    <property type="evidence" value="ECO:0007669"/>
    <property type="project" value="TreeGrafter"/>
</dbReference>
<keyword evidence="9" id="KW-0106">Calcium</keyword>